<accession>A0A2S5CHG3</accession>
<gene>
    <name evidence="2" type="ORF">AADEFJLK_04069</name>
</gene>
<evidence type="ECO:0000259" key="1">
    <source>
        <dbReference type="Pfam" id="PF03109"/>
    </source>
</evidence>
<dbReference type="InterPro" id="IPR051409">
    <property type="entry name" value="Atypical_kinase_ADCK"/>
</dbReference>
<dbReference type="PANTHER" id="PTHR43851">
    <property type="match status" value="1"/>
</dbReference>
<dbReference type="RefSeq" id="WP_103975565.1">
    <property type="nucleotide sequence ID" value="NZ_PGFZ01000014.1"/>
</dbReference>
<dbReference type="Pfam" id="PF03109">
    <property type="entry name" value="ABC1"/>
    <property type="match status" value="1"/>
</dbReference>
<proteinExistence type="predicted"/>
<dbReference type="Proteomes" id="UP000237423">
    <property type="component" value="Unassembled WGS sequence"/>
</dbReference>
<comment type="caution">
    <text evidence="2">The sequence shown here is derived from an EMBL/GenBank/DDBJ whole genome shotgun (WGS) entry which is preliminary data.</text>
</comment>
<evidence type="ECO:0000313" key="2">
    <source>
        <dbReference type="EMBL" id="POZ50172.1"/>
    </source>
</evidence>
<organism evidence="2 3">
    <name type="scientific">Methylovulum psychrotolerans</name>
    <dbReference type="NCBI Taxonomy" id="1704499"/>
    <lineage>
        <taxon>Bacteria</taxon>
        <taxon>Pseudomonadati</taxon>
        <taxon>Pseudomonadota</taxon>
        <taxon>Gammaproteobacteria</taxon>
        <taxon>Methylococcales</taxon>
        <taxon>Methylococcaceae</taxon>
        <taxon>Methylovulum</taxon>
    </lineage>
</organism>
<protein>
    <submittedName>
        <fullName evidence="2">ABC transporter</fullName>
    </submittedName>
</protein>
<evidence type="ECO:0000313" key="3">
    <source>
        <dbReference type="Proteomes" id="UP000237423"/>
    </source>
</evidence>
<dbReference type="AlphaFoldDB" id="A0A2S5CHG3"/>
<dbReference type="InterPro" id="IPR004147">
    <property type="entry name" value="ABC1_dom"/>
</dbReference>
<dbReference type="InterPro" id="IPR011009">
    <property type="entry name" value="Kinase-like_dom_sf"/>
</dbReference>
<dbReference type="PANTHER" id="PTHR43851:SF3">
    <property type="entry name" value="COENZYME Q8"/>
    <property type="match status" value="1"/>
</dbReference>
<dbReference type="GO" id="GO:0006744">
    <property type="term" value="P:ubiquinone biosynthetic process"/>
    <property type="evidence" value="ECO:0007669"/>
    <property type="project" value="TreeGrafter"/>
</dbReference>
<feature type="domain" description="ABC1 atypical kinase-like" evidence="1">
    <location>
        <begin position="79"/>
        <end position="291"/>
    </location>
</feature>
<name>A0A2S5CHG3_9GAMM</name>
<dbReference type="SUPFAM" id="SSF56112">
    <property type="entry name" value="Protein kinase-like (PK-like)"/>
    <property type="match status" value="1"/>
</dbReference>
<dbReference type="EMBL" id="PGFZ01000014">
    <property type="protein sequence ID" value="POZ50172.1"/>
    <property type="molecule type" value="Genomic_DNA"/>
</dbReference>
<reference evidence="2 3" key="1">
    <citation type="submission" date="2017-11" db="EMBL/GenBank/DDBJ databases">
        <title>Draft Genome Sequence of Methylobacter psychrotolerans Sph1T, an Obligate Methanotroph from Low-Temperature Environments.</title>
        <authorList>
            <person name="Oshkin I.Y."/>
            <person name="Miroshnikov K."/>
            <person name="Belova S.E."/>
            <person name="Korzhenkov A."/>
            <person name="Toshchakov S.V."/>
            <person name="Dedysh S.N."/>
        </authorList>
    </citation>
    <scope>NUCLEOTIDE SEQUENCE [LARGE SCALE GENOMIC DNA]</scope>
    <source>
        <strain evidence="2 3">Sph1</strain>
    </source>
</reference>
<sequence>MIPRLLNKTLHWYRIALAMRRLKRVDSPTRRHAQQTLALLLADSRGLAMKIGQVMAGSADNNAFQTLVTSIEPLPLSAVQNSLGKPLVQALQAIEESVAAASLGQVHRALLHNGTEVAIKIRYPGIVGSIKAELKLSAWLPSVGPLKRWQFNVNDYKTILHRQLLRETDYRLEMHTQQRFQQTLSVPGLFIPPVYPEFCSEAVLVQAWATGSRFSEACTWSKQHRLEIGRTLLMLLWQSLFVHGEVHGDPHPGNYLFRLNPQGNAETVLLDYGCTVVVAPPRRLALLKLMDAYHSGQPIDAFRCFVAMGFNAEKLAHLQVKMPGLCQILLRPFLSPRPFQMQEWQLSTSLQALLGEQRWWFRAAGPADLMLLLRAFHGVSQQLAQLDVALPWWPLLQNVVGQELLAQARAFELPPVSADDSLSANSHSHAQRLCIRMTEHGNTVIAMDLPAETAADLESIIPLSVREQIVAATTVDIAGLSRRVQREGIVPQELFSVELGQQHCRVWLE</sequence>